<feature type="transmembrane region" description="Helical" evidence="12">
    <location>
        <begin position="308"/>
        <end position="329"/>
    </location>
</feature>
<organism evidence="15 16">
    <name type="scientific">Oerskovia douganii</name>
    <dbReference type="NCBI Taxonomy" id="2762210"/>
    <lineage>
        <taxon>Bacteria</taxon>
        <taxon>Bacillati</taxon>
        <taxon>Actinomycetota</taxon>
        <taxon>Actinomycetes</taxon>
        <taxon>Micrococcales</taxon>
        <taxon>Cellulomonadaceae</taxon>
        <taxon>Oerskovia</taxon>
    </lineage>
</organism>
<evidence type="ECO:0000256" key="8">
    <source>
        <dbReference type="ARBA" id="ARBA00022989"/>
    </source>
</evidence>
<evidence type="ECO:0000256" key="2">
    <source>
        <dbReference type="ARBA" id="ARBA00022448"/>
    </source>
</evidence>
<dbReference type="InterPro" id="IPR036640">
    <property type="entry name" value="ABC1_TM_sf"/>
</dbReference>
<proteinExistence type="inferred from homology"/>
<feature type="transmembrane region" description="Helical" evidence="12">
    <location>
        <begin position="176"/>
        <end position="209"/>
    </location>
</feature>
<dbReference type="InterPro" id="IPR014223">
    <property type="entry name" value="ABC_CydC/D"/>
</dbReference>
<dbReference type="PROSITE" id="PS50929">
    <property type="entry name" value="ABC_TM1F"/>
    <property type="match status" value="1"/>
</dbReference>
<keyword evidence="16" id="KW-1185">Reference proteome</keyword>
<evidence type="ECO:0000256" key="5">
    <source>
        <dbReference type="ARBA" id="ARBA00022692"/>
    </source>
</evidence>
<evidence type="ECO:0000256" key="3">
    <source>
        <dbReference type="ARBA" id="ARBA00022475"/>
    </source>
</evidence>
<evidence type="ECO:0000256" key="6">
    <source>
        <dbReference type="ARBA" id="ARBA00022741"/>
    </source>
</evidence>
<dbReference type="SUPFAM" id="SSF90123">
    <property type="entry name" value="ABC transporter transmembrane region"/>
    <property type="match status" value="1"/>
</dbReference>
<evidence type="ECO:0000313" key="16">
    <source>
        <dbReference type="Proteomes" id="UP000822993"/>
    </source>
</evidence>
<dbReference type="GO" id="GO:0140359">
    <property type="term" value="F:ABC-type transporter activity"/>
    <property type="evidence" value="ECO:0007669"/>
    <property type="project" value="InterPro"/>
</dbReference>
<dbReference type="PROSITE" id="PS50893">
    <property type="entry name" value="ABC_TRANSPORTER_2"/>
    <property type="match status" value="1"/>
</dbReference>
<dbReference type="FunFam" id="3.40.50.300:FF:000221">
    <property type="entry name" value="Multidrug ABC transporter ATP-binding protein"/>
    <property type="match status" value="1"/>
</dbReference>
<accession>A0A9D5Z1A4</accession>
<dbReference type="InterPro" id="IPR027417">
    <property type="entry name" value="P-loop_NTPase"/>
</dbReference>
<evidence type="ECO:0000256" key="9">
    <source>
        <dbReference type="ARBA" id="ARBA00023136"/>
    </source>
</evidence>
<dbReference type="InterPro" id="IPR011527">
    <property type="entry name" value="ABC1_TM_dom"/>
</dbReference>
<dbReference type="PANTHER" id="PTHR24221">
    <property type="entry name" value="ATP-BINDING CASSETTE SUB-FAMILY B"/>
    <property type="match status" value="1"/>
</dbReference>
<dbReference type="SUPFAM" id="SSF52540">
    <property type="entry name" value="P-loop containing nucleoside triphosphate hydrolases"/>
    <property type="match status" value="1"/>
</dbReference>
<evidence type="ECO:0000256" key="10">
    <source>
        <dbReference type="ARBA" id="ARBA00023455"/>
    </source>
</evidence>
<reference evidence="15 16" key="1">
    <citation type="submission" date="2020-08" db="EMBL/GenBank/DDBJ databases">
        <title>A Genomic Blueprint of the Chicken Gut Microbiome.</title>
        <authorList>
            <person name="Gilroy R."/>
            <person name="Ravi A."/>
            <person name="Getino M."/>
            <person name="Pursley I."/>
            <person name="Horton D.L."/>
            <person name="Alikhan N.-F."/>
            <person name="Baker D."/>
            <person name="Gharbi K."/>
            <person name="Hall N."/>
            <person name="Watson M."/>
            <person name="Adriaenssens E.M."/>
            <person name="Foster-Nyarko E."/>
            <person name="Jarju S."/>
            <person name="Secka A."/>
            <person name="Antonio M."/>
            <person name="Oren A."/>
            <person name="Chaudhuri R."/>
            <person name="La Ragione R.M."/>
            <person name="Hildebrand F."/>
            <person name="Pallen M.J."/>
        </authorList>
    </citation>
    <scope>NUCLEOTIDE SEQUENCE [LARGE SCALE GENOMIC DNA]</scope>
    <source>
        <strain evidence="15 16">Sa1BUA8</strain>
    </source>
</reference>
<dbReference type="GO" id="GO:0005524">
    <property type="term" value="F:ATP binding"/>
    <property type="evidence" value="ECO:0007669"/>
    <property type="project" value="UniProtKB-KW"/>
</dbReference>
<feature type="region of interest" description="Disordered" evidence="11">
    <location>
        <begin position="1"/>
        <end position="20"/>
    </location>
</feature>
<feature type="transmembrane region" description="Helical" evidence="12">
    <location>
        <begin position="83"/>
        <end position="102"/>
    </location>
</feature>
<keyword evidence="7" id="KW-0067">ATP-binding</keyword>
<dbReference type="Gene3D" id="3.40.50.300">
    <property type="entry name" value="P-loop containing nucleotide triphosphate hydrolases"/>
    <property type="match status" value="1"/>
</dbReference>
<sequence>MTTQQATTPPSVTTATDAAPAPAAPLTRAALRRRLLDVGRPVLAPLVVSAVFRTLALLIGMALLAVAAWGVGAVVADVTGTRGVPAAAPVGAIIAVMVVLSLVKGVCRYLEQLAGHYVAFHALALLRIFFYDRLEPQAPAAVEGRRTGDLLSRVTKDVDRVEVFFAHTLVPATTAVIVPVVTLGCLAVGISPAVALLLLPFLLAVGVVVPWCGRAATARASATLRATRGDIAQHVTDTVQGVREVLSFNHEDARQRELAELDARSARSLTGIGRWIALRRGANTALVALAVVAELVLVTSMVDAGTMTWQGAAVVLALTVGAFGPVLAVEDFAADLEQAYASARRIFEVTDAAPVVTETADPVPAPRRAPTVTVEDVTFTYPVGADAAGVRAEPAVRGVSFTAAAGTTTALVGTSGSGKSTIASLLVRCWDVDSGALRLDGTDVRELGLADLRATVAVAQQRPYLFNTTIEENLRMARPDATAEEVAQACRRAALDEVVDSLPDGLATVVGEMGERLSGGQRQRLAVARALLGDSPVLVLDEATSHLDAAAEARVLAGVREAGAGRTVVVVAHRLSTVADADRIVVLDAGRVVEQGTHAELLAAGGAYASLLDREAGSLDGVL</sequence>
<dbReference type="InterPro" id="IPR017871">
    <property type="entry name" value="ABC_transporter-like_CS"/>
</dbReference>
<dbReference type="Pfam" id="PF00664">
    <property type="entry name" value="ABC_membrane"/>
    <property type="match status" value="1"/>
</dbReference>
<keyword evidence="5 12" id="KW-0812">Transmembrane</keyword>
<feature type="transmembrane region" description="Helical" evidence="12">
    <location>
        <begin position="284"/>
        <end position="302"/>
    </location>
</feature>
<evidence type="ECO:0000256" key="12">
    <source>
        <dbReference type="SAM" id="Phobius"/>
    </source>
</evidence>
<evidence type="ECO:0000313" key="15">
    <source>
        <dbReference type="EMBL" id="MBE7702054.1"/>
    </source>
</evidence>
<dbReference type="InterPro" id="IPR039421">
    <property type="entry name" value="Type_1_exporter"/>
</dbReference>
<keyword evidence="6" id="KW-0547">Nucleotide-binding</keyword>
<comment type="caution">
    <text evidence="15">The sequence shown here is derived from an EMBL/GenBank/DDBJ whole genome shotgun (WGS) entry which is preliminary data.</text>
</comment>
<feature type="domain" description="ABC transporter" evidence="13">
    <location>
        <begin position="372"/>
        <end position="614"/>
    </location>
</feature>
<keyword evidence="9 12" id="KW-0472">Membrane</keyword>
<dbReference type="GO" id="GO:0045454">
    <property type="term" value="P:cell redox homeostasis"/>
    <property type="evidence" value="ECO:0007669"/>
    <property type="project" value="InterPro"/>
</dbReference>
<dbReference type="NCBIfam" id="TIGR02868">
    <property type="entry name" value="CydC"/>
    <property type="match status" value="1"/>
</dbReference>
<dbReference type="Gene3D" id="1.20.1560.10">
    <property type="entry name" value="ABC transporter type 1, transmembrane domain"/>
    <property type="match status" value="1"/>
</dbReference>
<feature type="transmembrane region" description="Helical" evidence="12">
    <location>
        <begin position="42"/>
        <end position="71"/>
    </location>
</feature>
<comment type="subcellular location">
    <subcellularLocation>
        <location evidence="1">Cell inner membrane</location>
        <topology evidence="1">Multi-pass membrane protein</topology>
    </subcellularLocation>
</comment>
<feature type="domain" description="ABC transmembrane type-1" evidence="14">
    <location>
        <begin position="54"/>
        <end position="338"/>
    </location>
</feature>
<dbReference type="SMART" id="SM00382">
    <property type="entry name" value="AAA"/>
    <property type="match status" value="1"/>
</dbReference>
<gene>
    <name evidence="15" type="primary">cydC</name>
    <name evidence="15" type="ORF">H9623_17315</name>
</gene>
<comment type="similarity">
    <text evidence="10">Belongs to the ABC transporter superfamily. Siderophore-Fe(3+) uptake transporter (SIUT) (TC 3.A.1.21) family.</text>
</comment>
<keyword evidence="4" id="KW-0997">Cell inner membrane</keyword>
<dbReference type="AlphaFoldDB" id="A0A9D5Z1A4"/>
<dbReference type="EMBL" id="JACSPN010000031">
    <property type="protein sequence ID" value="MBE7702054.1"/>
    <property type="molecule type" value="Genomic_DNA"/>
</dbReference>
<keyword evidence="2" id="KW-0813">Transport</keyword>
<evidence type="ECO:0000259" key="14">
    <source>
        <dbReference type="PROSITE" id="PS50929"/>
    </source>
</evidence>
<dbReference type="PROSITE" id="PS00211">
    <property type="entry name" value="ABC_TRANSPORTER_1"/>
    <property type="match status" value="1"/>
</dbReference>
<evidence type="ECO:0000256" key="4">
    <source>
        <dbReference type="ARBA" id="ARBA00022519"/>
    </source>
</evidence>
<dbReference type="Pfam" id="PF00005">
    <property type="entry name" value="ABC_tran"/>
    <property type="match status" value="1"/>
</dbReference>
<evidence type="ECO:0000256" key="11">
    <source>
        <dbReference type="SAM" id="MobiDB-lite"/>
    </source>
</evidence>
<dbReference type="GO" id="GO:0034040">
    <property type="term" value="F:ATPase-coupled lipid transmembrane transporter activity"/>
    <property type="evidence" value="ECO:0007669"/>
    <property type="project" value="TreeGrafter"/>
</dbReference>
<dbReference type="GO" id="GO:0005886">
    <property type="term" value="C:plasma membrane"/>
    <property type="evidence" value="ECO:0007669"/>
    <property type="project" value="UniProtKB-SubCell"/>
</dbReference>
<evidence type="ECO:0000256" key="7">
    <source>
        <dbReference type="ARBA" id="ARBA00022840"/>
    </source>
</evidence>
<evidence type="ECO:0000256" key="1">
    <source>
        <dbReference type="ARBA" id="ARBA00004429"/>
    </source>
</evidence>
<dbReference type="InterPro" id="IPR003439">
    <property type="entry name" value="ABC_transporter-like_ATP-bd"/>
</dbReference>
<name>A0A9D5Z1A4_9CELL</name>
<dbReference type="GO" id="GO:0016887">
    <property type="term" value="F:ATP hydrolysis activity"/>
    <property type="evidence" value="ECO:0007669"/>
    <property type="project" value="InterPro"/>
</dbReference>
<dbReference type="RefSeq" id="WP_193721262.1">
    <property type="nucleotide sequence ID" value="NZ_JACSPN010000031.1"/>
</dbReference>
<dbReference type="Proteomes" id="UP000822993">
    <property type="component" value="Unassembled WGS sequence"/>
</dbReference>
<dbReference type="GO" id="GO:0034775">
    <property type="term" value="P:glutathione transmembrane transport"/>
    <property type="evidence" value="ECO:0007669"/>
    <property type="project" value="InterPro"/>
</dbReference>
<keyword evidence="3" id="KW-1003">Cell membrane</keyword>
<dbReference type="InterPro" id="IPR003593">
    <property type="entry name" value="AAA+_ATPase"/>
</dbReference>
<keyword evidence="8 12" id="KW-1133">Transmembrane helix</keyword>
<protein>
    <submittedName>
        <fullName evidence="15">Thiol reductant ABC exporter subunit CydC</fullName>
    </submittedName>
</protein>
<dbReference type="PANTHER" id="PTHR24221:SF654">
    <property type="entry name" value="ATP-BINDING CASSETTE SUB-FAMILY B MEMBER 6"/>
    <property type="match status" value="1"/>
</dbReference>
<evidence type="ECO:0000259" key="13">
    <source>
        <dbReference type="PROSITE" id="PS50893"/>
    </source>
</evidence>